<feature type="region of interest" description="Disordered" evidence="5">
    <location>
        <begin position="136"/>
        <end position="192"/>
    </location>
</feature>
<evidence type="ECO:0000259" key="7">
    <source>
        <dbReference type="PROSITE" id="PS51138"/>
    </source>
</evidence>
<dbReference type="InterPro" id="IPR036427">
    <property type="entry name" value="Bromodomain-like_sf"/>
</dbReference>
<evidence type="ECO:0000256" key="1">
    <source>
        <dbReference type="ARBA" id="ARBA00004123"/>
    </source>
</evidence>
<gene>
    <name evidence="8" type="ORF">CAPTEDRAFT_228047</name>
</gene>
<dbReference type="HOGENOM" id="CLU_257894_0_0_1"/>
<feature type="domain" description="ENT" evidence="7">
    <location>
        <begin position="35"/>
        <end position="119"/>
    </location>
</feature>
<keyword evidence="10" id="KW-1185">Reference proteome</keyword>
<feature type="domain" description="Bromo" evidence="6">
    <location>
        <begin position="991"/>
        <end position="1061"/>
    </location>
</feature>
<dbReference type="Proteomes" id="UP000014760">
    <property type="component" value="Unassembled WGS sequence"/>
</dbReference>
<dbReference type="GO" id="GO:0006355">
    <property type="term" value="P:regulation of DNA-templated transcription"/>
    <property type="evidence" value="ECO:0007669"/>
    <property type="project" value="InterPro"/>
</dbReference>
<evidence type="ECO:0000256" key="4">
    <source>
        <dbReference type="PROSITE-ProRule" id="PRU00035"/>
    </source>
</evidence>
<keyword evidence="2 4" id="KW-0103">Bromodomain</keyword>
<evidence type="ECO:0000256" key="3">
    <source>
        <dbReference type="ARBA" id="ARBA00023242"/>
    </source>
</evidence>
<evidence type="ECO:0000259" key="6">
    <source>
        <dbReference type="PROSITE" id="PS50014"/>
    </source>
</evidence>
<dbReference type="AlphaFoldDB" id="R7TGF0"/>
<dbReference type="Gene3D" id="1.20.920.10">
    <property type="entry name" value="Bromodomain-like"/>
    <property type="match status" value="1"/>
</dbReference>
<accession>R7TGF0</accession>
<dbReference type="SUPFAM" id="SSF47370">
    <property type="entry name" value="Bromodomain"/>
    <property type="match status" value="1"/>
</dbReference>
<feature type="compositionally biased region" description="Gly residues" evidence="5">
    <location>
        <begin position="816"/>
        <end position="825"/>
    </location>
</feature>
<reference evidence="10" key="1">
    <citation type="submission" date="2012-12" db="EMBL/GenBank/DDBJ databases">
        <authorList>
            <person name="Hellsten U."/>
            <person name="Grimwood J."/>
            <person name="Chapman J.A."/>
            <person name="Shapiro H."/>
            <person name="Aerts A."/>
            <person name="Otillar R.P."/>
            <person name="Terry A.Y."/>
            <person name="Boore J.L."/>
            <person name="Simakov O."/>
            <person name="Marletaz F."/>
            <person name="Cho S.-J."/>
            <person name="Edsinger-Gonzales E."/>
            <person name="Havlak P."/>
            <person name="Kuo D.-H."/>
            <person name="Larsson T."/>
            <person name="Lv J."/>
            <person name="Arendt D."/>
            <person name="Savage R."/>
            <person name="Osoegawa K."/>
            <person name="de Jong P."/>
            <person name="Lindberg D.R."/>
            <person name="Seaver E.C."/>
            <person name="Weisblat D.A."/>
            <person name="Putnam N.H."/>
            <person name="Grigoriev I.V."/>
            <person name="Rokhsar D.S."/>
        </authorList>
    </citation>
    <scope>NUCLEOTIDE SEQUENCE</scope>
    <source>
        <strain evidence="10">I ESC-2004</strain>
    </source>
</reference>
<organism evidence="8">
    <name type="scientific">Capitella teleta</name>
    <name type="common">Polychaete worm</name>
    <dbReference type="NCBI Taxonomy" id="283909"/>
    <lineage>
        <taxon>Eukaryota</taxon>
        <taxon>Metazoa</taxon>
        <taxon>Spiralia</taxon>
        <taxon>Lophotrochozoa</taxon>
        <taxon>Annelida</taxon>
        <taxon>Polychaeta</taxon>
        <taxon>Sedentaria</taxon>
        <taxon>Scolecida</taxon>
        <taxon>Capitellidae</taxon>
        <taxon>Capitella</taxon>
    </lineage>
</organism>
<proteinExistence type="predicted"/>
<dbReference type="InterPro" id="IPR033482">
    <property type="entry name" value="EMSY"/>
</dbReference>
<dbReference type="EMBL" id="KB310004">
    <property type="protein sequence ID" value="ELT92779.1"/>
    <property type="molecule type" value="Genomic_DNA"/>
</dbReference>
<feature type="compositionally biased region" description="Polar residues" evidence="5">
    <location>
        <begin position="315"/>
        <end position="327"/>
    </location>
</feature>
<evidence type="ECO:0008006" key="11">
    <source>
        <dbReference type="Google" id="ProtNLM"/>
    </source>
</evidence>
<feature type="compositionally biased region" description="Acidic residues" evidence="5">
    <location>
        <begin position="827"/>
        <end position="837"/>
    </location>
</feature>
<comment type="subcellular location">
    <subcellularLocation>
        <location evidence="1">Nucleus</location>
    </subcellularLocation>
</comment>
<feature type="compositionally biased region" description="Polar residues" evidence="5">
    <location>
        <begin position="136"/>
        <end position="146"/>
    </location>
</feature>
<evidence type="ECO:0000313" key="10">
    <source>
        <dbReference type="Proteomes" id="UP000014760"/>
    </source>
</evidence>
<name>R7TGF0_CAPTE</name>
<sequence length="1104" mass="118040">MLSYADHRGQGPSALPVKMCSSKWPLLLDLTRDDCRRILRNLELEAYCELLSAFRAQGDLTKEKCRLLQELQQMLSISTERHRAEVRRATNDERLATVAHKLAGPESSSEWEVEGRRLVPLLPRLVPQTAFTSTANSAAIQQSERNSALPLPAQTANRERGLNTEDDEMVPPAPHHKRRRRSSSAETAMLSRPQPAITTLAVSKANACSLIAPSSLLGTTISSLPRGSPAKTPSQKVIIVSSASQRTMTHNIVQKSLPFVKGSNSITVTTSSFTQPRSSIIMPPPPPNSSSSQPNGNLGNIITVATSQSAVSSNTVSTPAHYIQSTPRPRVKTITTRAKAPSQAGRGFMLPMGSSPSVQHPSPIHMKTGKPAIHIKQEGSMKIITQAVPSSANKILPKPPGQVAASSVIMTASAAQSSVGMVTKSANNAGGKVLNISAGGSRIVSGTSSLRGATANVVTVNPKTLQLTTMKGTGATTVLTGNRICTPSGSKSNVIVVQKAAGKRIVAQSSSSAGVVTVSTAAASVGGPQVTAQTITLPRSPPGAVSSAFEKELVSFIQRQDSQKQQKVILDKKGSIAKTIMDGPKKTVVVRQRSVSSSLDGSSKRENSLLAELIQAVGIGPEGSIIEQAPDEDSRAAAVLAAAKNEAGGSQWLEYDEIATTQDHSNREELTDSADAIKALLEMQAGKVVKVQTSEGQRLVTYNLQQLQSQLSQANVLTLDQGGTIVQSQAAEEEDPQIQFIQEDSVAPAQPVVSTTSGELDPSTGVYYTADGRKISSEKAQDFLSSALSQAQIDLDPYQFIETEEEVPKEMVSLLSGGGGGGGGVVQEEEVEEEEEPQEKTIIISASSSSSNGEAKVPPAPPRQQQAAPPQQHFISLQDAKMQVKKVGTSCEKVVQVLPSSAVAVEHMGQDAHISSFTSQQQSEDSREDAVLSSPQAGSSSLDGSGLGKRKRKAPMLADEINSSTPGGWVRLALGLVQKISRFRGNHKEKGEMNAASWFTQPVDPLDVADYYDVIKSPMDLSTVKRKLEAGMYDAWDDFDRDFMLIRENCIAYNPEGTVVRRDCDDLFAYYAQEYEKVLQRWQLSQTGSPQTKRSKVALSPLRS</sequence>
<feature type="region of interest" description="Disordered" evidence="5">
    <location>
        <begin position="315"/>
        <end position="336"/>
    </location>
</feature>
<dbReference type="OMA" id="SWFLRPV"/>
<reference evidence="8 10" key="2">
    <citation type="journal article" date="2013" name="Nature">
        <title>Insights into bilaterian evolution from three spiralian genomes.</title>
        <authorList>
            <person name="Simakov O."/>
            <person name="Marletaz F."/>
            <person name="Cho S.J."/>
            <person name="Edsinger-Gonzales E."/>
            <person name="Havlak P."/>
            <person name="Hellsten U."/>
            <person name="Kuo D.H."/>
            <person name="Larsson T."/>
            <person name="Lv J."/>
            <person name="Arendt D."/>
            <person name="Savage R."/>
            <person name="Osoegawa K."/>
            <person name="de Jong P."/>
            <person name="Grimwood J."/>
            <person name="Chapman J.A."/>
            <person name="Shapiro H."/>
            <person name="Aerts A."/>
            <person name="Otillar R.P."/>
            <person name="Terry A.Y."/>
            <person name="Boore J.L."/>
            <person name="Grigoriev I.V."/>
            <person name="Lindberg D.R."/>
            <person name="Seaver E.C."/>
            <person name="Weisblat D.A."/>
            <person name="Putnam N.H."/>
            <person name="Rokhsar D.S."/>
        </authorList>
    </citation>
    <scope>NUCLEOTIDE SEQUENCE</scope>
    <source>
        <strain evidence="8 10">I ESC-2004</strain>
    </source>
</reference>
<reference evidence="9" key="3">
    <citation type="submission" date="2015-06" db="UniProtKB">
        <authorList>
            <consortium name="EnsemblMetazoa"/>
        </authorList>
    </citation>
    <scope>IDENTIFICATION</scope>
</reference>
<feature type="region of interest" description="Disordered" evidence="5">
    <location>
        <begin position="914"/>
        <end position="954"/>
    </location>
</feature>
<dbReference type="Pfam" id="PF00439">
    <property type="entry name" value="Bromodomain"/>
    <property type="match status" value="1"/>
</dbReference>
<dbReference type="EnsemblMetazoa" id="CapteT228047">
    <property type="protein sequence ID" value="CapteP228047"/>
    <property type="gene ID" value="CapteG228047"/>
</dbReference>
<feature type="region of interest" description="Disordered" evidence="5">
    <location>
        <begin position="813"/>
        <end position="871"/>
    </location>
</feature>
<keyword evidence="3" id="KW-0539">Nucleus</keyword>
<dbReference type="PROSITE" id="PS50014">
    <property type="entry name" value="BROMODOMAIN_2"/>
    <property type="match status" value="1"/>
</dbReference>
<dbReference type="OrthoDB" id="10035579at2759"/>
<dbReference type="PANTHER" id="PTHR16500:SF3">
    <property type="entry name" value="BRCA2-INTERACTING TRANSCRIPTIONAL REPRESSOR EMSY"/>
    <property type="match status" value="1"/>
</dbReference>
<dbReference type="InterPro" id="IPR005491">
    <property type="entry name" value="ENT_dom"/>
</dbReference>
<dbReference type="GO" id="GO:0005654">
    <property type="term" value="C:nucleoplasm"/>
    <property type="evidence" value="ECO:0007669"/>
    <property type="project" value="TreeGrafter"/>
</dbReference>
<dbReference type="Gene3D" id="1.10.1240.40">
    <property type="entry name" value="ENT domain"/>
    <property type="match status" value="1"/>
</dbReference>
<dbReference type="EMBL" id="AMQN01002762">
    <property type="status" value="NOT_ANNOTATED_CDS"/>
    <property type="molecule type" value="Genomic_DNA"/>
</dbReference>
<protein>
    <recommendedName>
        <fullName evidence="11">Bromo domain-containing protein</fullName>
    </recommendedName>
</protein>
<dbReference type="PANTHER" id="PTHR16500">
    <property type="entry name" value="BRCA2-INTERACTING TRANSCRIPTIONAL REPRESSOR EMSY"/>
    <property type="match status" value="1"/>
</dbReference>
<dbReference type="InterPro" id="IPR036142">
    <property type="entry name" value="ENT_dom-like_sf"/>
</dbReference>
<feature type="compositionally biased region" description="Polar residues" evidence="5">
    <location>
        <begin position="914"/>
        <end position="923"/>
    </location>
</feature>
<dbReference type="SMART" id="SM01191">
    <property type="entry name" value="ENT"/>
    <property type="match status" value="1"/>
</dbReference>
<dbReference type="PRINTS" id="PR00503">
    <property type="entry name" value="BROMODOMAIN"/>
</dbReference>
<dbReference type="Pfam" id="PF03735">
    <property type="entry name" value="ENT"/>
    <property type="match status" value="1"/>
</dbReference>
<dbReference type="SMART" id="SM00297">
    <property type="entry name" value="BROMO"/>
    <property type="match status" value="1"/>
</dbReference>
<evidence type="ECO:0000256" key="2">
    <source>
        <dbReference type="ARBA" id="ARBA00023117"/>
    </source>
</evidence>
<evidence type="ECO:0000313" key="9">
    <source>
        <dbReference type="EnsemblMetazoa" id="CapteP228047"/>
    </source>
</evidence>
<evidence type="ECO:0000256" key="5">
    <source>
        <dbReference type="SAM" id="MobiDB-lite"/>
    </source>
</evidence>
<dbReference type="STRING" id="283909.R7TGF0"/>
<evidence type="ECO:0000313" key="8">
    <source>
        <dbReference type="EMBL" id="ELT92779.1"/>
    </source>
</evidence>
<dbReference type="EMBL" id="AMQN01002761">
    <property type="status" value="NOT_ANNOTATED_CDS"/>
    <property type="molecule type" value="Genomic_DNA"/>
</dbReference>
<dbReference type="PROSITE" id="PS51138">
    <property type="entry name" value="ENT"/>
    <property type="match status" value="1"/>
</dbReference>
<dbReference type="InterPro" id="IPR001487">
    <property type="entry name" value="Bromodomain"/>
</dbReference>
<feature type="compositionally biased region" description="Low complexity" evidence="5">
    <location>
        <begin position="842"/>
        <end position="851"/>
    </location>
</feature>
<dbReference type="SUPFAM" id="SSF158639">
    <property type="entry name" value="ENT-like"/>
    <property type="match status" value="1"/>
</dbReference>
<dbReference type="CDD" id="cd04369">
    <property type="entry name" value="Bromodomain"/>
    <property type="match status" value="1"/>
</dbReference>